<accession>A0A812NU09</accession>
<sequence length="246" mass="26443">MKLHTVGFCGVDDSVNLLLLRNLADPQLPGAKLRLAAHLCGQDCLRQCFSGVVESQGYIEYVRSGRALAGDVAHISGLHALLGFGRAQLNPTKANQASDWQPETAARGLRELAAALPSVEFILQVNEETQELFRALFHSEPAPPNLAVLLDASCGLGVAPGSWTAPPKVVRRFGFAGGLGPDSVLQQLEGMAAACQEHHRDASVWVDMESRIRSKSVTGADVFDLTLIRQVAELVLKSGWLLRSSL</sequence>
<reference evidence="1" key="1">
    <citation type="submission" date="2021-02" db="EMBL/GenBank/DDBJ databases">
        <authorList>
            <person name="Dougan E. K."/>
            <person name="Rhodes N."/>
            <person name="Thang M."/>
            <person name="Chan C."/>
        </authorList>
    </citation>
    <scope>NUCLEOTIDE SEQUENCE</scope>
</reference>
<dbReference type="EMBL" id="CAJNDS010002101">
    <property type="protein sequence ID" value="CAE7326777.1"/>
    <property type="molecule type" value="Genomic_DNA"/>
</dbReference>
<dbReference type="Proteomes" id="UP000604046">
    <property type="component" value="Unassembled WGS sequence"/>
</dbReference>
<dbReference type="OrthoDB" id="428227at2759"/>
<name>A0A812NU09_9DINO</name>
<gene>
    <name evidence="1" type="ORF">SNAT2548_LOCUS17108</name>
</gene>
<organism evidence="1 2">
    <name type="scientific">Symbiodinium natans</name>
    <dbReference type="NCBI Taxonomy" id="878477"/>
    <lineage>
        <taxon>Eukaryota</taxon>
        <taxon>Sar</taxon>
        <taxon>Alveolata</taxon>
        <taxon>Dinophyceae</taxon>
        <taxon>Suessiales</taxon>
        <taxon>Symbiodiniaceae</taxon>
        <taxon>Symbiodinium</taxon>
    </lineage>
</organism>
<comment type="caution">
    <text evidence="1">The sequence shown here is derived from an EMBL/GenBank/DDBJ whole genome shotgun (WGS) entry which is preliminary data.</text>
</comment>
<dbReference type="AlphaFoldDB" id="A0A812NU09"/>
<evidence type="ECO:0000313" key="2">
    <source>
        <dbReference type="Proteomes" id="UP000604046"/>
    </source>
</evidence>
<protein>
    <submittedName>
        <fullName evidence="1">Uncharacterized protein</fullName>
    </submittedName>
</protein>
<keyword evidence="2" id="KW-1185">Reference proteome</keyword>
<evidence type="ECO:0000313" key="1">
    <source>
        <dbReference type="EMBL" id="CAE7326777.1"/>
    </source>
</evidence>
<proteinExistence type="predicted"/>